<dbReference type="InterPro" id="IPR001806">
    <property type="entry name" value="Small_GTPase"/>
</dbReference>
<dbReference type="Gene3D" id="3.40.50.300">
    <property type="entry name" value="P-loop containing nucleotide triphosphate hydrolases"/>
    <property type="match status" value="2"/>
</dbReference>
<dbReference type="PROSITE" id="PS51421">
    <property type="entry name" value="RAS"/>
    <property type="match status" value="1"/>
</dbReference>
<sequence>MGGQKRENDEEDAENGREGRRIHGDEHLPANIQPPEEQFPPETTDLVKVILLGAPAVGKTSIIQQFVWNEFSDNYHPTNRRHTYYPSVVINGRLYDLKISDLPPVPYFPIDSLLEWTDFRSFGLRSATAYVLVFDLSNATETFRHLKCLREQMANSRDMRNVPVVVVGNKHDRIHGPLGVGRSSVSSPFFPTQSSGFGLPGASSTLPCGSSLSSQVAAQYAPSHASSLLFNQQQHQATALAESRERRDIANIVKKHWRCGYVECSAKYNWRVVAVFKELMKAIDSMEGRGNTGLSVLGSLGGNEPLVPGVSCGGRSKDSAAGFHLHRPHGAPVVVDNLHDSLDRGKCDVL</sequence>
<dbReference type="InterPro" id="IPR027417">
    <property type="entry name" value="P-loop_NTPase"/>
</dbReference>
<dbReference type="InterPro" id="IPR005225">
    <property type="entry name" value="Small_GTP-bd"/>
</dbReference>
<dbReference type="GO" id="GO:0003924">
    <property type="term" value="F:GTPase activity"/>
    <property type="evidence" value="ECO:0007669"/>
    <property type="project" value="InterPro"/>
</dbReference>
<keyword evidence="3" id="KW-1185">Reference proteome</keyword>
<feature type="region of interest" description="Disordered" evidence="1">
    <location>
        <begin position="1"/>
        <end position="40"/>
    </location>
</feature>
<dbReference type="GO" id="GO:0005525">
    <property type="term" value="F:GTP binding"/>
    <property type="evidence" value="ECO:0007669"/>
    <property type="project" value="InterPro"/>
</dbReference>
<evidence type="ECO:0000313" key="3">
    <source>
        <dbReference type="Proteomes" id="UP000792457"/>
    </source>
</evidence>
<dbReference type="SUPFAM" id="SSF52540">
    <property type="entry name" value="P-loop containing nucleoside triphosphate hydrolases"/>
    <property type="match status" value="1"/>
</dbReference>
<dbReference type="PRINTS" id="PR00449">
    <property type="entry name" value="RASTRNSFRMNG"/>
</dbReference>
<evidence type="ECO:0008006" key="4">
    <source>
        <dbReference type="Google" id="ProtNLM"/>
    </source>
</evidence>
<reference evidence="2" key="1">
    <citation type="submission" date="2013-04" db="EMBL/GenBank/DDBJ databases">
        <authorList>
            <person name="Qu J."/>
            <person name="Murali S.C."/>
            <person name="Bandaranaike D."/>
            <person name="Bellair M."/>
            <person name="Blankenburg K."/>
            <person name="Chao H."/>
            <person name="Dinh H."/>
            <person name="Doddapaneni H."/>
            <person name="Downs B."/>
            <person name="Dugan-Rocha S."/>
            <person name="Elkadiri S."/>
            <person name="Gnanaolivu R.D."/>
            <person name="Hernandez B."/>
            <person name="Javaid M."/>
            <person name="Jayaseelan J.C."/>
            <person name="Lee S."/>
            <person name="Li M."/>
            <person name="Ming W."/>
            <person name="Munidasa M."/>
            <person name="Muniz J."/>
            <person name="Nguyen L."/>
            <person name="Ongeri F."/>
            <person name="Osuji N."/>
            <person name="Pu L.-L."/>
            <person name="Puazo M."/>
            <person name="Qu C."/>
            <person name="Quiroz J."/>
            <person name="Raj R."/>
            <person name="Weissenberger G."/>
            <person name="Xin Y."/>
            <person name="Zou X."/>
            <person name="Han Y."/>
            <person name="Richards S."/>
            <person name="Worley K."/>
            <person name="Muzny D."/>
            <person name="Gibbs R."/>
        </authorList>
    </citation>
    <scope>NUCLEOTIDE SEQUENCE</scope>
    <source>
        <strain evidence="2">Sampled in the wild</strain>
    </source>
</reference>
<name>A0A8K0P7L2_LADFU</name>
<accession>A0A8K0P7L2</accession>
<feature type="compositionally biased region" description="Basic and acidic residues" evidence="1">
    <location>
        <begin position="1"/>
        <end position="28"/>
    </location>
</feature>
<proteinExistence type="predicted"/>
<dbReference type="EMBL" id="KZ308992">
    <property type="protein sequence ID" value="KAG8236107.1"/>
    <property type="molecule type" value="Genomic_DNA"/>
</dbReference>
<organism evidence="2 3">
    <name type="scientific">Ladona fulva</name>
    <name type="common">Scarce chaser dragonfly</name>
    <name type="synonym">Libellula fulva</name>
    <dbReference type="NCBI Taxonomy" id="123851"/>
    <lineage>
        <taxon>Eukaryota</taxon>
        <taxon>Metazoa</taxon>
        <taxon>Ecdysozoa</taxon>
        <taxon>Arthropoda</taxon>
        <taxon>Hexapoda</taxon>
        <taxon>Insecta</taxon>
        <taxon>Pterygota</taxon>
        <taxon>Palaeoptera</taxon>
        <taxon>Odonata</taxon>
        <taxon>Epiprocta</taxon>
        <taxon>Anisoptera</taxon>
        <taxon>Libelluloidea</taxon>
        <taxon>Libellulidae</taxon>
        <taxon>Ladona</taxon>
    </lineage>
</organism>
<dbReference type="PANTHER" id="PTHR46350">
    <property type="entry name" value="RAS LIKE FAMILY 10 MEMBER B-RELATED"/>
    <property type="match status" value="1"/>
</dbReference>
<dbReference type="PROSITE" id="PS51419">
    <property type="entry name" value="RAB"/>
    <property type="match status" value="1"/>
</dbReference>
<evidence type="ECO:0000313" key="2">
    <source>
        <dbReference type="EMBL" id="KAG8236107.1"/>
    </source>
</evidence>
<dbReference type="Pfam" id="PF00071">
    <property type="entry name" value="Ras"/>
    <property type="match status" value="1"/>
</dbReference>
<dbReference type="OrthoDB" id="299781at2759"/>
<evidence type="ECO:0000256" key="1">
    <source>
        <dbReference type="SAM" id="MobiDB-lite"/>
    </source>
</evidence>
<dbReference type="PANTHER" id="PTHR46350:SF2">
    <property type="entry name" value="RAS LIKE FAMILY 10 MEMBER B"/>
    <property type="match status" value="1"/>
</dbReference>
<dbReference type="AlphaFoldDB" id="A0A8K0P7L2"/>
<dbReference type="InterPro" id="IPR052661">
    <property type="entry name" value="Ras-like_GTPase_Reg"/>
</dbReference>
<protein>
    <recommendedName>
        <fullName evidence="4">Ras-like protein family member 10B</fullName>
    </recommendedName>
</protein>
<reference evidence="2" key="2">
    <citation type="submission" date="2017-10" db="EMBL/GenBank/DDBJ databases">
        <title>Ladona fulva Genome sequencing and assembly.</title>
        <authorList>
            <person name="Murali S."/>
            <person name="Richards S."/>
            <person name="Bandaranaike D."/>
            <person name="Bellair M."/>
            <person name="Blankenburg K."/>
            <person name="Chao H."/>
            <person name="Dinh H."/>
            <person name="Doddapaneni H."/>
            <person name="Dugan-Rocha S."/>
            <person name="Elkadiri S."/>
            <person name="Gnanaolivu R."/>
            <person name="Hernandez B."/>
            <person name="Skinner E."/>
            <person name="Javaid M."/>
            <person name="Lee S."/>
            <person name="Li M."/>
            <person name="Ming W."/>
            <person name="Munidasa M."/>
            <person name="Muniz J."/>
            <person name="Nguyen L."/>
            <person name="Hughes D."/>
            <person name="Osuji N."/>
            <person name="Pu L.-L."/>
            <person name="Puazo M."/>
            <person name="Qu C."/>
            <person name="Quiroz J."/>
            <person name="Raj R."/>
            <person name="Weissenberger G."/>
            <person name="Xin Y."/>
            <person name="Zou X."/>
            <person name="Han Y."/>
            <person name="Worley K."/>
            <person name="Muzny D."/>
            <person name="Gibbs R."/>
        </authorList>
    </citation>
    <scope>NUCLEOTIDE SEQUENCE</scope>
    <source>
        <strain evidence="2">Sampled in the wild</strain>
    </source>
</reference>
<comment type="caution">
    <text evidence="2">The sequence shown here is derived from an EMBL/GenBank/DDBJ whole genome shotgun (WGS) entry which is preliminary data.</text>
</comment>
<gene>
    <name evidence="2" type="ORF">J437_LFUL000469</name>
</gene>
<dbReference type="SMART" id="SM00175">
    <property type="entry name" value="RAB"/>
    <property type="match status" value="1"/>
</dbReference>
<dbReference type="NCBIfam" id="TIGR00231">
    <property type="entry name" value="small_GTP"/>
    <property type="match status" value="1"/>
</dbReference>
<dbReference type="Proteomes" id="UP000792457">
    <property type="component" value="Unassembled WGS sequence"/>
</dbReference>
<dbReference type="SMART" id="SM00173">
    <property type="entry name" value="RAS"/>
    <property type="match status" value="1"/>
</dbReference>